<name>A0A0D1VML4_9EURO</name>
<organism evidence="2 3">
    <name type="scientific">Exophiala sideris</name>
    <dbReference type="NCBI Taxonomy" id="1016849"/>
    <lineage>
        <taxon>Eukaryota</taxon>
        <taxon>Fungi</taxon>
        <taxon>Dikarya</taxon>
        <taxon>Ascomycota</taxon>
        <taxon>Pezizomycotina</taxon>
        <taxon>Eurotiomycetes</taxon>
        <taxon>Chaetothyriomycetidae</taxon>
        <taxon>Chaetothyriales</taxon>
        <taxon>Herpotrichiellaceae</taxon>
        <taxon>Exophiala</taxon>
    </lineage>
</organism>
<evidence type="ECO:0000313" key="3">
    <source>
        <dbReference type="Proteomes" id="UP000053599"/>
    </source>
</evidence>
<evidence type="ECO:0000256" key="1">
    <source>
        <dbReference type="SAM" id="MobiDB-lite"/>
    </source>
</evidence>
<evidence type="ECO:0000313" key="2">
    <source>
        <dbReference type="EMBL" id="KIV77230.1"/>
    </source>
</evidence>
<feature type="region of interest" description="Disordered" evidence="1">
    <location>
        <begin position="1"/>
        <end position="46"/>
    </location>
</feature>
<protein>
    <submittedName>
        <fullName evidence="2">Uncharacterized protein</fullName>
    </submittedName>
</protein>
<reference evidence="2 3" key="1">
    <citation type="submission" date="2015-01" db="EMBL/GenBank/DDBJ databases">
        <title>The Genome Sequence of Exophiala sideris CBS121828.</title>
        <authorList>
            <consortium name="The Broad Institute Genomics Platform"/>
            <person name="Cuomo C."/>
            <person name="de Hoog S."/>
            <person name="Gorbushina A."/>
            <person name="Stielow B."/>
            <person name="Teixiera M."/>
            <person name="Abouelleil A."/>
            <person name="Chapman S.B."/>
            <person name="Priest M."/>
            <person name="Young S.K."/>
            <person name="Wortman J."/>
            <person name="Nusbaum C."/>
            <person name="Birren B."/>
        </authorList>
    </citation>
    <scope>NUCLEOTIDE SEQUENCE [LARGE SCALE GENOMIC DNA]</scope>
    <source>
        <strain evidence="2 3">CBS 121828</strain>
    </source>
</reference>
<dbReference type="HOGENOM" id="CLU_2831208_0_0_1"/>
<sequence>MAQALKEENVPEWARIPRIMGGPPGSRDDQTVNGDDFENDSDSAGDLVHDVVNEGKVGEDEVWDYI</sequence>
<accession>A0A0D1VML4</accession>
<gene>
    <name evidence="2" type="ORF">PV11_09045</name>
</gene>
<dbReference type="EMBL" id="KN846954">
    <property type="protein sequence ID" value="KIV77230.1"/>
    <property type="molecule type" value="Genomic_DNA"/>
</dbReference>
<proteinExistence type="predicted"/>
<dbReference type="Proteomes" id="UP000053599">
    <property type="component" value="Unassembled WGS sequence"/>
</dbReference>
<dbReference type="AlphaFoldDB" id="A0A0D1VML4"/>